<comment type="caution">
    <text evidence="2">The sequence shown here is derived from an EMBL/GenBank/DDBJ whole genome shotgun (WGS) entry which is preliminary data.</text>
</comment>
<evidence type="ECO:0000313" key="2">
    <source>
        <dbReference type="EMBL" id="MBD8527809.1"/>
    </source>
</evidence>
<protein>
    <submittedName>
        <fullName evidence="2">Uncharacterized protein</fullName>
    </submittedName>
</protein>
<keyword evidence="1" id="KW-1133">Transmembrane helix</keyword>
<feature type="transmembrane region" description="Helical" evidence="1">
    <location>
        <begin position="43"/>
        <end position="60"/>
    </location>
</feature>
<dbReference type="AlphaFoldDB" id="A0AAW3ZQP7"/>
<gene>
    <name evidence="2" type="ORF">IFO71_18850</name>
</gene>
<proteinExistence type="predicted"/>
<keyword evidence="1" id="KW-0472">Membrane</keyword>
<dbReference type="EMBL" id="JACYTR010000066">
    <property type="protein sequence ID" value="MBD8527809.1"/>
    <property type="molecule type" value="Genomic_DNA"/>
</dbReference>
<keyword evidence="1" id="KW-0812">Transmembrane</keyword>
<feature type="transmembrane region" description="Helical" evidence="1">
    <location>
        <begin position="12"/>
        <end position="31"/>
    </location>
</feature>
<keyword evidence="3" id="KW-1185">Reference proteome</keyword>
<feature type="transmembrane region" description="Helical" evidence="1">
    <location>
        <begin position="67"/>
        <end position="85"/>
    </location>
</feature>
<dbReference type="RefSeq" id="WP_192031231.1">
    <property type="nucleotide sequence ID" value="NZ_JACYTR010000066.1"/>
</dbReference>
<evidence type="ECO:0000256" key="1">
    <source>
        <dbReference type="SAM" id="Phobius"/>
    </source>
</evidence>
<sequence>MNGAAPSIRLRGFWPEILLGLALSLAAAAVFQVTRGVFGSADALRLILLGCAAGYSLWILRIAEAKVGRLVAFAAFAVLALVLMIWNPTAWTWIGSLLGFNWLLRCLYRHDSLLAAITDAGLSMLALTVGIASLQHTQSLWIGFWCFFLTQALHHAIPKGWGARPARLETTHPNNTPFNQAFRASEAAFSRLASRR</sequence>
<name>A0AAW3ZQP7_9GAMM</name>
<feature type="transmembrane region" description="Helical" evidence="1">
    <location>
        <begin position="113"/>
        <end position="134"/>
    </location>
</feature>
<evidence type="ECO:0000313" key="3">
    <source>
        <dbReference type="Proteomes" id="UP000613768"/>
    </source>
</evidence>
<dbReference type="Proteomes" id="UP000613768">
    <property type="component" value="Unassembled WGS sequence"/>
</dbReference>
<accession>A0AAW3ZQP7</accession>
<reference evidence="2 3" key="1">
    <citation type="submission" date="2020-09" db="EMBL/GenBank/DDBJ databases">
        <title>Pseudoxanthomonas sp. CAU 1598 isolated from sand of Yaerae Beach.</title>
        <authorList>
            <person name="Kim W."/>
        </authorList>
    </citation>
    <scope>NUCLEOTIDE SEQUENCE [LARGE SCALE GENOMIC DNA]</scope>
    <source>
        <strain evidence="2 3">CAU 1598</strain>
    </source>
</reference>
<organism evidence="2 3">
    <name type="scientific">Pseudomarimonas arenosa</name>
    <dbReference type="NCBI Taxonomy" id="2774145"/>
    <lineage>
        <taxon>Bacteria</taxon>
        <taxon>Pseudomonadati</taxon>
        <taxon>Pseudomonadota</taxon>
        <taxon>Gammaproteobacteria</taxon>
        <taxon>Lysobacterales</taxon>
        <taxon>Lysobacteraceae</taxon>
        <taxon>Pseudomarimonas</taxon>
    </lineage>
</organism>